<evidence type="ECO:0000256" key="1">
    <source>
        <dbReference type="SAM" id="Coils"/>
    </source>
</evidence>
<dbReference type="InterPro" id="IPR053270">
    <property type="entry name" value="Fv1_restriction_factor"/>
</dbReference>
<feature type="region of interest" description="Disordered" evidence="2">
    <location>
        <begin position="535"/>
        <end position="581"/>
    </location>
</feature>
<keyword evidence="3" id="KW-0645">Protease</keyword>
<dbReference type="PANTHER" id="PTHR48195">
    <property type="entry name" value="FRIEND VIRUS SUSCEPTIBILITY PROTEIN 1"/>
    <property type="match status" value="1"/>
</dbReference>
<dbReference type="GO" id="GO:0006508">
    <property type="term" value="P:proteolysis"/>
    <property type="evidence" value="ECO:0007669"/>
    <property type="project" value="UniProtKB-KW"/>
</dbReference>
<sequence>MNLLKYWNWLVDPPALSTIETSPDSLPPGSSENFEDPWLKLYSELKEANDLDFLNELGDSVHKAFYKMGKKSENDFTGWLLLVSVEKMMNERKELCDKIERLQTQVNDLKVAKCVLEENLLSCSNRAQVAENQTETLIVRLAELQRKFKSQPQSVSTVKVRALIGKEWDPTTWDGDVWEDHVEAENFESSDSQGFAPPEEVVPSAPPLEIMPSPHEEINFAESDKPAMTFTTDVSQGPPIVSSRPVTRLKAKQAPRGEVESVVHEEIRYTTKELNEFANSFKQKPGEYVWEWILRVWDKGGRNIKLEQAEFIDMGPLSRDSRFNTEARIVKKGVKSLFEWLAEVFIKRWPTGNDLEMPDIPWLSVDEGILRLREIAMLEWIYCVKHNCPQWEGPEDMPFTSSIRRKLVRGAPAHLKGFVLSLFLVPDLSIGDASAQLDELNSLGLVGFRGNKGQVAALNHRRQGDSSYYNGQRRQKNVYNNIPSNGQHRRGEIYNGMARLDLWYWLTNHGVSRNEIHRKPTAYLFDLYKQKNSQTNERKATLDCGKQPNERKATLDRGKQQSRPVNQFPDLRQFADPEPLE</sequence>
<keyword evidence="1" id="KW-0175">Coiled coil</keyword>
<name>V9H130_MOUSE</name>
<accession>V9H130</accession>
<dbReference type="GO" id="GO:0008233">
    <property type="term" value="F:peptidase activity"/>
    <property type="evidence" value="ECO:0007669"/>
    <property type="project" value="UniProtKB-KW"/>
</dbReference>
<organism evidence="3">
    <name type="scientific">Mus musculus</name>
    <name type="common">Mouse</name>
    <dbReference type="NCBI Taxonomy" id="10090"/>
    <lineage>
        <taxon>Eukaryota</taxon>
        <taxon>Metazoa</taxon>
        <taxon>Chordata</taxon>
        <taxon>Craniata</taxon>
        <taxon>Vertebrata</taxon>
        <taxon>Euteleostomi</taxon>
        <taxon>Mammalia</taxon>
        <taxon>Eutheria</taxon>
        <taxon>Euarchontoglires</taxon>
        <taxon>Glires</taxon>
        <taxon>Rodentia</taxon>
        <taxon>Myomorpha</taxon>
        <taxon>Muroidea</taxon>
        <taxon>Muridae</taxon>
        <taxon>Murinae</taxon>
        <taxon>Mus</taxon>
        <taxon>Mus</taxon>
    </lineage>
</organism>
<feature type="compositionally biased region" description="Basic and acidic residues" evidence="2">
    <location>
        <begin position="548"/>
        <end position="559"/>
    </location>
</feature>
<protein>
    <submittedName>
        <fullName evidence="3">Gag polyprotein</fullName>
    </submittedName>
</protein>
<dbReference type="GO" id="GO:0003964">
    <property type="term" value="F:RNA-directed DNA polymerase activity"/>
    <property type="evidence" value="ECO:0007669"/>
    <property type="project" value="UniProtKB-KW"/>
</dbReference>
<keyword evidence="3" id="KW-0808">Transferase</keyword>
<keyword evidence="3" id="KW-0378">Hydrolase</keyword>
<dbReference type="EMBL" id="Y12713">
    <property type="protein sequence ID" value="CAA73250.1"/>
    <property type="molecule type" value="Genomic_DNA"/>
</dbReference>
<feature type="coiled-coil region" evidence="1">
    <location>
        <begin position="85"/>
        <end position="147"/>
    </location>
</feature>
<evidence type="ECO:0000256" key="2">
    <source>
        <dbReference type="SAM" id="MobiDB-lite"/>
    </source>
</evidence>
<dbReference type="PANTHER" id="PTHR48195:SF2">
    <property type="entry name" value="FRIEND VIRUS SUSCEPTIBILITY PROTEIN 1"/>
    <property type="match status" value="1"/>
</dbReference>
<proteinExistence type="predicted"/>
<keyword evidence="3" id="KW-0548">Nucleotidyltransferase</keyword>
<keyword evidence="3" id="KW-0695">RNA-directed DNA polymerase</keyword>
<gene>
    <name evidence="3" type="primary">gag</name>
</gene>
<reference evidence="3" key="1">
    <citation type="journal article" date="1997" name="J. Virol.">
        <title>Cloning of a new murine endogenous retrovirus, MuERV-L, with strong similarity to the human HERV-L element and with a gag coding sequence closely related to the Fv1 restriction gene.</title>
        <authorList>
            <person name="Benit L."/>
            <person name="de Parseval N."/>
            <person name="Casella J.F."/>
            <person name="Callebaut I."/>
            <person name="Cordonnier A."/>
            <person name="Heidmann T."/>
        </authorList>
    </citation>
    <scope>NUCLEOTIDE SEQUENCE</scope>
    <source>
        <strain evidence="3">BALB/c</strain>
    </source>
</reference>
<dbReference type="AlphaFoldDB" id="V9H130"/>
<dbReference type="SMR" id="V9H130"/>
<evidence type="ECO:0000313" key="3">
    <source>
        <dbReference type="EMBL" id="CAA73250.1"/>
    </source>
</evidence>